<feature type="transmembrane region" description="Helical" evidence="7">
    <location>
        <begin position="46"/>
        <end position="64"/>
    </location>
</feature>
<comment type="subcellular location">
    <subcellularLocation>
        <location evidence="1">Cell membrane</location>
        <topology evidence="1">Multi-pass membrane protein</topology>
    </subcellularLocation>
</comment>
<dbReference type="EMBL" id="UINC01010004">
    <property type="protein sequence ID" value="SVA44667.1"/>
    <property type="molecule type" value="Genomic_DNA"/>
</dbReference>
<keyword evidence="5 7" id="KW-1133">Transmembrane helix</keyword>
<dbReference type="AlphaFoldDB" id="A0A381VYF9"/>
<dbReference type="GO" id="GO:0055085">
    <property type="term" value="P:transmembrane transport"/>
    <property type="evidence" value="ECO:0007669"/>
    <property type="project" value="InterPro"/>
</dbReference>
<feature type="domain" description="ABC transmembrane type-1" evidence="8">
    <location>
        <begin position="141"/>
        <end position="306"/>
    </location>
</feature>
<dbReference type="InterPro" id="IPR050366">
    <property type="entry name" value="BP-dependent_transpt_permease"/>
</dbReference>
<keyword evidence="2" id="KW-0813">Transport</keyword>
<dbReference type="CDD" id="cd06261">
    <property type="entry name" value="TM_PBP2"/>
    <property type="match status" value="1"/>
</dbReference>
<evidence type="ECO:0000256" key="2">
    <source>
        <dbReference type="ARBA" id="ARBA00022448"/>
    </source>
</evidence>
<dbReference type="InterPro" id="IPR035906">
    <property type="entry name" value="MetI-like_sf"/>
</dbReference>
<dbReference type="GO" id="GO:0005886">
    <property type="term" value="C:plasma membrane"/>
    <property type="evidence" value="ECO:0007669"/>
    <property type="project" value="UniProtKB-SubCell"/>
</dbReference>
<evidence type="ECO:0000256" key="7">
    <source>
        <dbReference type="SAM" id="Phobius"/>
    </source>
</evidence>
<feature type="transmembrane region" description="Helical" evidence="7">
    <location>
        <begin position="76"/>
        <end position="96"/>
    </location>
</feature>
<evidence type="ECO:0000259" key="8">
    <source>
        <dbReference type="PROSITE" id="PS50928"/>
    </source>
</evidence>
<keyword evidence="3" id="KW-1003">Cell membrane</keyword>
<evidence type="ECO:0000256" key="1">
    <source>
        <dbReference type="ARBA" id="ARBA00004651"/>
    </source>
</evidence>
<protein>
    <recommendedName>
        <fullName evidence="8">ABC transmembrane type-1 domain-containing protein</fullName>
    </recommendedName>
</protein>
<sequence length="306" mass="32485">MALGARAVRLGRHVANHNAVVLLLPLGLGIILIGAADSSLSDQLRWLMALVGWAAAFLGFRALGRLKWGNSFDPGLWLAVGWVAIVVLAAVFADFLPLAEAVDTVKALTEPSRKRPELFSRHPLGTDNQGLDILGGVIYGARISLQVSLLAVTVGILVGGIAGTVAGYFRGIPDMIFGFITDSLLAFPPLVLLLAVVAAINPTVWTISLALALLGIPTMGRLARANTLTFAQREFVLAARSLGASRRRVIFRELIPNVVRPLLSYAFLIVAVLIVAEASLSFLNVGISRPTPTWGNMIAAGESKVK</sequence>
<name>A0A381VYF9_9ZZZZ</name>
<dbReference type="PANTHER" id="PTHR43386:SF1">
    <property type="entry name" value="D,D-DIPEPTIDE TRANSPORT SYSTEM PERMEASE PROTEIN DDPC-RELATED"/>
    <property type="match status" value="1"/>
</dbReference>
<dbReference type="PROSITE" id="PS50928">
    <property type="entry name" value="ABC_TM1"/>
    <property type="match status" value="1"/>
</dbReference>
<feature type="transmembrane region" description="Helical" evidence="7">
    <location>
        <begin position="204"/>
        <end position="223"/>
    </location>
</feature>
<feature type="transmembrane region" description="Helical" evidence="7">
    <location>
        <begin position="149"/>
        <end position="169"/>
    </location>
</feature>
<keyword evidence="6 7" id="KW-0472">Membrane</keyword>
<evidence type="ECO:0000256" key="5">
    <source>
        <dbReference type="ARBA" id="ARBA00022989"/>
    </source>
</evidence>
<gene>
    <name evidence="9" type="ORF">METZ01_LOCUS97521</name>
</gene>
<dbReference type="Pfam" id="PF00528">
    <property type="entry name" value="BPD_transp_1"/>
    <property type="match status" value="1"/>
</dbReference>
<dbReference type="Gene3D" id="1.10.3720.10">
    <property type="entry name" value="MetI-like"/>
    <property type="match status" value="1"/>
</dbReference>
<feature type="transmembrane region" description="Helical" evidence="7">
    <location>
        <begin position="262"/>
        <end position="287"/>
    </location>
</feature>
<evidence type="ECO:0000313" key="9">
    <source>
        <dbReference type="EMBL" id="SVA44667.1"/>
    </source>
</evidence>
<proteinExistence type="predicted"/>
<dbReference type="SUPFAM" id="SSF161098">
    <property type="entry name" value="MetI-like"/>
    <property type="match status" value="1"/>
</dbReference>
<reference evidence="9" key="1">
    <citation type="submission" date="2018-05" db="EMBL/GenBank/DDBJ databases">
        <authorList>
            <person name="Lanie J.A."/>
            <person name="Ng W.-L."/>
            <person name="Kazmierczak K.M."/>
            <person name="Andrzejewski T.M."/>
            <person name="Davidsen T.M."/>
            <person name="Wayne K.J."/>
            <person name="Tettelin H."/>
            <person name="Glass J.I."/>
            <person name="Rusch D."/>
            <person name="Podicherti R."/>
            <person name="Tsui H.-C.T."/>
            <person name="Winkler M.E."/>
        </authorList>
    </citation>
    <scope>NUCLEOTIDE SEQUENCE</scope>
</reference>
<evidence type="ECO:0000256" key="6">
    <source>
        <dbReference type="ARBA" id="ARBA00023136"/>
    </source>
</evidence>
<feature type="transmembrane region" description="Helical" evidence="7">
    <location>
        <begin position="20"/>
        <end position="40"/>
    </location>
</feature>
<evidence type="ECO:0000256" key="3">
    <source>
        <dbReference type="ARBA" id="ARBA00022475"/>
    </source>
</evidence>
<keyword evidence="4 7" id="KW-0812">Transmembrane</keyword>
<dbReference type="InterPro" id="IPR000515">
    <property type="entry name" value="MetI-like"/>
</dbReference>
<dbReference type="PANTHER" id="PTHR43386">
    <property type="entry name" value="OLIGOPEPTIDE TRANSPORT SYSTEM PERMEASE PROTEIN APPC"/>
    <property type="match status" value="1"/>
</dbReference>
<accession>A0A381VYF9</accession>
<feature type="non-terminal residue" evidence="9">
    <location>
        <position position="306"/>
    </location>
</feature>
<organism evidence="9">
    <name type="scientific">marine metagenome</name>
    <dbReference type="NCBI Taxonomy" id="408172"/>
    <lineage>
        <taxon>unclassified sequences</taxon>
        <taxon>metagenomes</taxon>
        <taxon>ecological metagenomes</taxon>
    </lineage>
</organism>
<feature type="transmembrane region" description="Helical" evidence="7">
    <location>
        <begin position="176"/>
        <end position="198"/>
    </location>
</feature>
<evidence type="ECO:0000256" key="4">
    <source>
        <dbReference type="ARBA" id="ARBA00022692"/>
    </source>
</evidence>